<name>A0AAD8N3E5_9APIA</name>
<reference evidence="8" key="1">
    <citation type="submission" date="2023-02" db="EMBL/GenBank/DDBJ databases">
        <title>Genome of toxic invasive species Heracleum sosnowskyi carries increased number of genes despite the absence of recent whole-genome duplications.</title>
        <authorList>
            <person name="Schelkunov M."/>
            <person name="Shtratnikova V."/>
            <person name="Makarenko M."/>
            <person name="Klepikova A."/>
            <person name="Omelchenko D."/>
            <person name="Novikova G."/>
            <person name="Obukhova E."/>
            <person name="Bogdanov V."/>
            <person name="Penin A."/>
            <person name="Logacheva M."/>
        </authorList>
    </citation>
    <scope>NUCLEOTIDE SEQUENCE</scope>
    <source>
        <strain evidence="8">Hsosn_3</strain>
        <tissue evidence="8">Leaf</tissue>
    </source>
</reference>
<evidence type="ECO:0000256" key="4">
    <source>
        <dbReference type="ARBA" id="ARBA00023163"/>
    </source>
</evidence>
<feature type="domain" description="TCP" evidence="7">
    <location>
        <begin position="22"/>
        <end position="80"/>
    </location>
</feature>
<dbReference type="PANTHER" id="PTHR31072">
    <property type="entry name" value="TRANSCRIPTION FACTOR TCP4-RELATED"/>
    <property type="match status" value="1"/>
</dbReference>
<dbReference type="Pfam" id="PF03634">
    <property type="entry name" value="TCP"/>
    <property type="match status" value="1"/>
</dbReference>
<feature type="region of interest" description="Disordered" evidence="6">
    <location>
        <begin position="169"/>
        <end position="189"/>
    </location>
</feature>
<dbReference type="AlphaFoldDB" id="A0AAD8N3E5"/>
<evidence type="ECO:0000313" key="9">
    <source>
        <dbReference type="Proteomes" id="UP001237642"/>
    </source>
</evidence>
<comment type="subcellular location">
    <subcellularLocation>
        <location evidence="1">Nucleus</location>
    </subcellularLocation>
</comment>
<evidence type="ECO:0000256" key="1">
    <source>
        <dbReference type="ARBA" id="ARBA00004123"/>
    </source>
</evidence>
<organism evidence="8 9">
    <name type="scientific">Heracleum sosnowskyi</name>
    <dbReference type="NCBI Taxonomy" id="360622"/>
    <lineage>
        <taxon>Eukaryota</taxon>
        <taxon>Viridiplantae</taxon>
        <taxon>Streptophyta</taxon>
        <taxon>Embryophyta</taxon>
        <taxon>Tracheophyta</taxon>
        <taxon>Spermatophyta</taxon>
        <taxon>Magnoliopsida</taxon>
        <taxon>eudicotyledons</taxon>
        <taxon>Gunneridae</taxon>
        <taxon>Pentapetalae</taxon>
        <taxon>asterids</taxon>
        <taxon>campanulids</taxon>
        <taxon>Apiales</taxon>
        <taxon>Apiaceae</taxon>
        <taxon>Apioideae</taxon>
        <taxon>apioid superclade</taxon>
        <taxon>Tordylieae</taxon>
        <taxon>Tordyliinae</taxon>
        <taxon>Heracleum</taxon>
    </lineage>
</organism>
<proteinExistence type="predicted"/>
<dbReference type="GO" id="GO:0005634">
    <property type="term" value="C:nucleus"/>
    <property type="evidence" value="ECO:0007669"/>
    <property type="project" value="UniProtKB-SubCell"/>
</dbReference>
<evidence type="ECO:0000256" key="5">
    <source>
        <dbReference type="ARBA" id="ARBA00023242"/>
    </source>
</evidence>
<accession>A0AAD8N3E5</accession>
<dbReference type="PANTHER" id="PTHR31072:SF240">
    <property type="entry name" value="TRANSCRIPTION FACTOR TCP10"/>
    <property type="match status" value="1"/>
</dbReference>
<keyword evidence="5" id="KW-0539">Nucleus</keyword>
<comment type="caution">
    <text evidence="8">The sequence shown here is derived from an EMBL/GenBank/DDBJ whole genome shotgun (WGS) entry which is preliminary data.</text>
</comment>
<evidence type="ECO:0000256" key="3">
    <source>
        <dbReference type="ARBA" id="ARBA00023125"/>
    </source>
</evidence>
<evidence type="ECO:0000256" key="2">
    <source>
        <dbReference type="ARBA" id="ARBA00023015"/>
    </source>
</evidence>
<gene>
    <name evidence="8" type="ORF">POM88_012404</name>
</gene>
<evidence type="ECO:0000313" key="8">
    <source>
        <dbReference type="EMBL" id="KAK1393348.1"/>
    </source>
</evidence>
<feature type="region of interest" description="Disordered" evidence="6">
    <location>
        <begin position="1"/>
        <end position="28"/>
    </location>
</feature>
<evidence type="ECO:0000259" key="7">
    <source>
        <dbReference type="PROSITE" id="PS51369"/>
    </source>
</evidence>
<sequence>MKSNGGEIVQVEGGHILRSTGRKDRHSKVYTAKGPRDRRVRLAAHTAIQFYDVQDRLGYDRPSKAVDWLMNKAKNAIEKLEELPPWNPMDTTTVLNQSQNPNGLSLQQNQQSESYMFQEQLGHDPINDTMKSFFPTSSGMNYENYPSGSVQNNSQDLCLSLQSLQDLNSSVHPTPAHDHHPSLYSEPSGSNFQRMVGWDGEMKPAEGYSFYPHTMPHQPQMTSLNSSAFTQREPLQSSFSPYVRAWNDLPFPVSDHNNTQANHHFSMSSSSQFGSDKISGFQVPARIHGEDPSSASDN</sequence>
<protein>
    <submittedName>
        <fullName evidence="8">TCP domain-containing protein</fullName>
    </submittedName>
</protein>
<keyword evidence="9" id="KW-1185">Reference proteome</keyword>
<dbReference type="GO" id="GO:0043565">
    <property type="term" value="F:sequence-specific DNA binding"/>
    <property type="evidence" value="ECO:0007669"/>
    <property type="project" value="TreeGrafter"/>
</dbReference>
<dbReference type="EMBL" id="JAUIZM010000003">
    <property type="protein sequence ID" value="KAK1393348.1"/>
    <property type="molecule type" value="Genomic_DNA"/>
</dbReference>
<keyword evidence="3" id="KW-0238">DNA-binding</keyword>
<dbReference type="InterPro" id="IPR017887">
    <property type="entry name" value="TF_TCP_subgr"/>
</dbReference>
<dbReference type="Proteomes" id="UP001237642">
    <property type="component" value="Unassembled WGS sequence"/>
</dbReference>
<keyword evidence="4" id="KW-0804">Transcription</keyword>
<dbReference type="PROSITE" id="PS51369">
    <property type="entry name" value="TCP"/>
    <property type="match status" value="1"/>
</dbReference>
<dbReference type="GO" id="GO:0003700">
    <property type="term" value="F:DNA-binding transcription factor activity"/>
    <property type="evidence" value="ECO:0007669"/>
    <property type="project" value="InterPro"/>
</dbReference>
<dbReference type="GO" id="GO:2000032">
    <property type="term" value="P:regulation of secondary shoot formation"/>
    <property type="evidence" value="ECO:0007669"/>
    <property type="project" value="TreeGrafter"/>
</dbReference>
<evidence type="ECO:0000256" key="6">
    <source>
        <dbReference type="SAM" id="MobiDB-lite"/>
    </source>
</evidence>
<keyword evidence="2" id="KW-0805">Transcription regulation</keyword>
<reference evidence="8" key="2">
    <citation type="submission" date="2023-05" db="EMBL/GenBank/DDBJ databases">
        <authorList>
            <person name="Schelkunov M.I."/>
        </authorList>
    </citation>
    <scope>NUCLEOTIDE SEQUENCE</scope>
    <source>
        <strain evidence="8">Hsosn_3</strain>
        <tissue evidence="8">Leaf</tissue>
    </source>
</reference>
<feature type="region of interest" description="Disordered" evidence="6">
    <location>
        <begin position="260"/>
        <end position="298"/>
    </location>
</feature>
<dbReference type="InterPro" id="IPR005333">
    <property type="entry name" value="Transcription_factor_TCP"/>
</dbReference>